<dbReference type="Gene3D" id="2.10.260.10">
    <property type="match status" value="1"/>
</dbReference>
<feature type="domain" description="SpoVT-AbrB" evidence="2">
    <location>
        <begin position="10"/>
        <end position="55"/>
    </location>
</feature>
<keyword evidence="4" id="KW-1185">Reference proteome</keyword>
<dbReference type="SMART" id="SM00966">
    <property type="entry name" value="SpoVT_AbrB"/>
    <property type="match status" value="1"/>
</dbReference>
<dbReference type="PROSITE" id="PS51740">
    <property type="entry name" value="SPOVT_ABRB"/>
    <property type="match status" value="1"/>
</dbReference>
<organism evidence="3 4">
    <name type="scientific">Pseudonocardia alni subsp. carboxydivorans</name>
    <dbReference type="NCBI Taxonomy" id="415010"/>
    <lineage>
        <taxon>Bacteria</taxon>
        <taxon>Bacillati</taxon>
        <taxon>Actinomycetota</taxon>
        <taxon>Actinomycetes</taxon>
        <taxon>Pseudonocardiales</taxon>
        <taxon>Pseudonocardiaceae</taxon>
        <taxon>Pseudonocardia</taxon>
    </lineage>
</organism>
<dbReference type="InterPro" id="IPR037914">
    <property type="entry name" value="SpoVT-AbrB_sf"/>
</dbReference>
<proteinExistence type="predicted"/>
<evidence type="ECO:0000259" key="2">
    <source>
        <dbReference type="PROSITE" id="PS51740"/>
    </source>
</evidence>
<dbReference type="InterPro" id="IPR007159">
    <property type="entry name" value="SpoVT-AbrB_dom"/>
</dbReference>
<keyword evidence="1 3" id="KW-0238">DNA-binding</keyword>
<dbReference type="RefSeq" id="WP_346103863.1">
    <property type="nucleotide sequence ID" value="NZ_BAAAOD010000026.1"/>
</dbReference>
<dbReference type="GO" id="GO:0003677">
    <property type="term" value="F:DNA binding"/>
    <property type="evidence" value="ECO:0007669"/>
    <property type="project" value="UniProtKB-KW"/>
</dbReference>
<dbReference type="EMBL" id="JBBPIX010000021">
    <property type="protein sequence ID" value="MEK6467129.1"/>
    <property type="molecule type" value="Genomic_DNA"/>
</dbReference>
<evidence type="ECO:0000313" key="4">
    <source>
        <dbReference type="Proteomes" id="UP001367513"/>
    </source>
</evidence>
<protein>
    <submittedName>
        <fullName evidence="3">AbrB/MazE/SpoVT family DNA-binding domain-containing protein</fullName>
    </submittedName>
</protein>
<evidence type="ECO:0000313" key="3">
    <source>
        <dbReference type="EMBL" id="MEK6467129.1"/>
    </source>
</evidence>
<dbReference type="Pfam" id="PF04014">
    <property type="entry name" value="MazE_antitoxin"/>
    <property type="match status" value="1"/>
</dbReference>
<sequence length="95" mass="10270">MSEQVDDAGHAEVVVNRDGRILIPAQVRRDLGLAAGSTLLLSVEDGRVVMESRAQLVARMRREIAAEWQGDPQDSAADELIAERRAEAATEDASS</sequence>
<name>A0ABU9AN17_PSEA5</name>
<evidence type="ECO:0000256" key="1">
    <source>
        <dbReference type="PROSITE-ProRule" id="PRU01076"/>
    </source>
</evidence>
<accession>A0ABU9AN17</accession>
<dbReference type="NCBIfam" id="TIGR01439">
    <property type="entry name" value="lp_hng_hel_AbrB"/>
    <property type="match status" value="1"/>
</dbReference>
<gene>
    <name evidence="3" type="ORF">WG925_25620</name>
</gene>
<comment type="caution">
    <text evidence="3">The sequence shown here is derived from an EMBL/GenBank/DDBJ whole genome shotgun (WGS) entry which is preliminary data.</text>
</comment>
<dbReference type="SUPFAM" id="SSF89447">
    <property type="entry name" value="AbrB/MazE/MraZ-like"/>
    <property type="match status" value="1"/>
</dbReference>
<reference evidence="3 4" key="1">
    <citation type="submission" date="2024-03" db="EMBL/GenBank/DDBJ databases">
        <title>Draft genome sequence of Pseudonocardia carboxydivorans JCM 14827.</title>
        <authorList>
            <person name="Duangmal K."/>
        </authorList>
    </citation>
    <scope>NUCLEOTIDE SEQUENCE [LARGE SCALE GENOMIC DNA]</scope>
    <source>
        <strain evidence="3 4">JCM 14827</strain>
    </source>
</reference>
<dbReference type="Proteomes" id="UP001367513">
    <property type="component" value="Unassembled WGS sequence"/>
</dbReference>